<keyword evidence="1" id="KW-0040">ANK repeat</keyword>
<dbReference type="AlphaFoldDB" id="A0A8H5JFL4"/>
<sequence length="760" mass="84804">MSLQQPIYRYAHLPYNSIRLLRLLPHEDENAPIRCQLFDCTLENSRGTRPYEALSYVWGSDYKPESVLIDSYSLSIGENLFAALLHLRDRSIERILWIDAICINQHDTKEKGHQVQSMAKIYATATRVIVWLGKATPDIDQSLEVIRIAGFTSKETTIAKRSENAILEIVKAPWFQRIWVLQEVAAARHILVKCGHAEIDGYAFFEGLRVLELPQEGLWLPVLTVGYLARGATFRSRCAAGQAGRFSLDISPLAQLVDMFHGRQASDRRDKIYALLGMSSDDPSNSGLLANYDTSWATVFQQFIKSVLRGALSVDTWDNSELAVIRIKGCVLGKVSSFPSNVDAEGKRVVEVEWKHESLNQWKLSYLNFPPSTEVAMAGDAICLLEGAKFTTIIRLCKDYWKIITITAPLPVDPNGVGDDGLLDDFSLPAIKIFPHNFLLVWDWDTGENQSQRGYSYEALISRVALTTPEPGLQNDLDRVARYWNSGMAMRSLNRRKADRNLGYALSNLEDILEERISKGLTDLDQSHNTKRGDTDSLQGIISLLLEGEGGRIALCMAAGEWYEAVVRLLLGTGKVDPDAPDVDKQTPLWRAAKSGNSNIVKLLLDTCNVDPDAGRHQPGHDEAANGNRTPLSLAAEYGYEAIAKLLIDTGNVDLNAWNLGRYRTPLMYAAQNGHLGIVKLLLNTGEVNLDHSGEIHSSQGEELMLAVRGGHKETAELLIGDSKMSYSEYGYWCETLSWAVRTGHDDIAELLRRWMDKGL</sequence>
<dbReference type="GO" id="GO:0004497">
    <property type="term" value="F:monooxygenase activity"/>
    <property type="evidence" value="ECO:0007669"/>
    <property type="project" value="UniProtKB-KW"/>
</dbReference>
<keyword evidence="3" id="KW-0503">Monooxygenase</keyword>
<evidence type="ECO:0000313" key="3">
    <source>
        <dbReference type="EMBL" id="KAF5554458.1"/>
    </source>
</evidence>
<dbReference type="SMART" id="SM00248">
    <property type="entry name" value="ANK"/>
    <property type="match status" value="4"/>
</dbReference>
<dbReference type="PROSITE" id="PS50088">
    <property type="entry name" value="ANK_REPEAT"/>
    <property type="match status" value="1"/>
</dbReference>
<keyword evidence="4" id="KW-1185">Reference proteome</keyword>
<dbReference type="Pfam" id="PF06985">
    <property type="entry name" value="HET"/>
    <property type="match status" value="1"/>
</dbReference>
<proteinExistence type="predicted"/>
<dbReference type="Proteomes" id="UP000574317">
    <property type="component" value="Unassembled WGS sequence"/>
</dbReference>
<feature type="domain" description="Heterokaryon incompatibility" evidence="2">
    <location>
        <begin position="51"/>
        <end position="183"/>
    </location>
</feature>
<comment type="caution">
    <text evidence="3">The sequence shown here is derived from an EMBL/GenBank/DDBJ whole genome shotgun (WGS) entry which is preliminary data.</text>
</comment>
<organism evidence="3 4">
    <name type="scientific">Fusarium napiforme</name>
    <dbReference type="NCBI Taxonomy" id="42672"/>
    <lineage>
        <taxon>Eukaryota</taxon>
        <taxon>Fungi</taxon>
        <taxon>Dikarya</taxon>
        <taxon>Ascomycota</taxon>
        <taxon>Pezizomycotina</taxon>
        <taxon>Sordariomycetes</taxon>
        <taxon>Hypocreomycetidae</taxon>
        <taxon>Hypocreales</taxon>
        <taxon>Nectriaceae</taxon>
        <taxon>Fusarium</taxon>
        <taxon>Fusarium fujikuroi species complex</taxon>
    </lineage>
</organism>
<dbReference type="Gene3D" id="1.25.40.20">
    <property type="entry name" value="Ankyrin repeat-containing domain"/>
    <property type="match status" value="2"/>
</dbReference>
<dbReference type="InterPro" id="IPR036770">
    <property type="entry name" value="Ankyrin_rpt-contain_sf"/>
</dbReference>
<dbReference type="PROSITE" id="PS50297">
    <property type="entry name" value="ANK_REP_REGION"/>
    <property type="match status" value="1"/>
</dbReference>
<keyword evidence="3" id="KW-0560">Oxidoreductase</keyword>
<evidence type="ECO:0000256" key="1">
    <source>
        <dbReference type="PROSITE-ProRule" id="PRU00023"/>
    </source>
</evidence>
<dbReference type="Pfam" id="PF12796">
    <property type="entry name" value="Ank_2"/>
    <property type="match status" value="2"/>
</dbReference>
<dbReference type="PANTHER" id="PTHR24148">
    <property type="entry name" value="ANKYRIN REPEAT DOMAIN-CONTAINING PROTEIN 39 HOMOLOG-RELATED"/>
    <property type="match status" value="1"/>
</dbReference>
<dbReference type="SUPFAM" id="SSF48403">
    <property type="entry name" value="Ankyrin repeat"/>
    <property type="match status" value="1"/>
</dbReference>
<dbReference type="EMBL" id="JAAOAO010000235">
    <property type="protein sequence ID" value="KAF5554458.1"/>
    <property type="molecule type" value="Genomic_DNA"/>
</dbReference>
<name>A0A8H5JFL4_9HYPO</name>
<reference evidence="3 4" key="1">
    <citation type="submission" date="2020-05" db="EMBL/GenBank/DDBJ databases">
        <title>Identification and distribution of gene clusters putatively required for synthesis of sphingolipid metabolism inhibitors in phylogenetically diverse species of the filamentous fungus Fusarium.</title>
        <authorList>
            <person name="Kim H.-S."/>
            <person name="Busman M."/>
            <person name="Brown D.W."/>
            <person name="Divon H."/>
            <person name="Uhlig S."/>
            <person name="Proctor R.H."/>
        </authorList>
    </citation>
    <scope>NUCLEOTIDE SEQUENCE [LARGE SCALE GENOMIC DNA]</scope>
    <source>
        <strain evidence="3 4">NRRL 25196</strain>
    </source>
</reference>
<gene>
    <name evidence="3" type="ORF">FNAPI_6409</name>
</gene>
<evidence type="ECO:0000313" key="4">
    <source>
        <dbReference type="Proteomes" id="UP000574317"/>
    </source>
</evidence>
<protein>
    <submittedName>
        <fullName evidence="3">ACB 4-hydroxyacetophenone monooxygenase</fullName>
    </submittedName>
</protein>
<dbReference type="InterPro" id="IPR002110">
    <property type="entry name" value="Ankyrin_rpt"/>
</dbReference>
<dbReference type="InterPro" id="IPR052895">
    <property type="entry name" value="HetReg/Transcr_Mod"/>
</dbReference>
<dbReference type="InterPro" id="IPR010730">
    <property type="entry name" value="HET"/>
</dbReference>
<dbReference type="PANTHER" id="PTHR24148:SF78">
    <property type="entry name" value="HETEROKARYON INCOMPATIBILITY DOMAIN-CONTAINING PROTEIN"/>
    <property type="match status" value="1"/>
</dbReference>
<accession>A0A8H5JFL4</accession>
<feature type="repeat" description="ANK" evidence="1">
    <location>
        <begin position="662"/>
        <end position="686"/>
    </location>
</feature>
<evidence type="ECO:0000259" key="2">
    <source>
        <dbReference type="Pfam" id="PF06985"/>
    </source>
</evidence>